<evidence type="ECO:0000256" key="8">
    <source>
        <dbReference type="SAM" id="Phobius"/>
    </source>
</evidence>
<accession>A0ABS7BFD9</accession>
<keyword evidence="8" id="KW-1133">Transmembrane helix</keyword>
<keyword evidence="3 6" id="KW-0067">ATP-binding</keyword>
<keyword evidence="10" id="KW-1185">Reference proteome</keyword>
<dbReference type="Gene3D" id="3.90.640.10">
    <property type="entry name" value="Actin, Chain A, domain 4"/>
    <property type="match status" value="1"/>
</dbReference>
<dbReference type="SUPFAM" id="SSF53067">
    <property type="entry name" value="Actin-like ATPase domain"/>
    <property type="match status" value="2"/>
</dbReference>
<evidence type="ECO:0000256" key="7">
    <source>
        <dbReference type="SAM" id="MobiDB-lite"/>
    </source>
</evidence>
<feature type="region of interest" description="Disordered" evidence="7">
    <location>
        <begin position="353"/>
        <end position="436"/>
    </location>
</feature>
<proteinExistence type="inferred from homology"/>
<name>A0ABS7BFD9_9ACTN</name>
<evidence type="ECO:0000256" key="6">
    <source>
        <dbReference type="RuleBase" id="RU003322"/>
    </source>
</evidence>
<dbReference type="Proteomes" id="UP001519863">
    <property type="component" value="Unassembled WGS sequence"/>
</dbReference>
<organism evidence="9 10">
    <name type="scientific">Actinoplanes hulinensis</name>
    <dbReference type="NCBI Taxonomy" id="1144547"/>
    <lineage>
        <taxon>Bacteria</taxon>
        <taxon>Bacillati</taxon>
        <taxon>Actinomycetota</taxon>
        <taxon>Actinomycetes</taxon>
        <taxon>Micromonosporales</taxon>
        <taxon>Micromonosporaceae</taxon>
        <taxon>Actinoplanes</taxon>
    </lineage>
</organism>
<dbReference type="InterPro" id="IPR018181">
    <property type="entry name" value="Heat_shock_70_CS"/>
</dbReference>
<dbReference type="InterPro" id="IPR043129">
    <property type="entry name" value="ATPase_NBD"/>
</dbReference>
<feature type="compositionally biased region" description="Low complexity" evidence="7">
    <location>
        <begin position="378"/>
        <end position="436"/>
    </location>
</feature>
<evidence type="ECO:0000256" key="3">
    <source>
        <dbReference type="ARBA" id="ARBA00022840"/>
    </source>
</evidence>
<comment type="similarity">
    <text evidence="1 6">Belongs to the heat shock protein 70 family.</text>
</comment>
<keyword evidence="5" id="KW-0143">Chaperone</keyword>
<dbReference type="EMBL" id="JAHXZI010000029">
    <property type="protein sequence ID" value="MBW6439560.1"/>
    <property type="molecule type" value="Genomic_DNA"/>
</dbReference>
<gene>
    <name evidence="9" type="ORF">KZ829_38125</name>
</gene>
<sequence length="680" mass="70729">MYALGIDLGTTYTAAATWRDGHAEIVPLGSHSAAIPSVVLLREDETFLTGEAASRRGLTEPHRVAREFKRRMGDTTPILLGGVPQSAEALTARMLRAVADQVIAREGGAPAATCVSYPANWGPYKTDLMRQAVRMADLDGPVTYTTEPEAAAVSYAQQQRIEPGSIVAVYDLGGGTFDAAVLRKTGIGFDILGRPEGIERLGGIDFDAAVFSHVQAALGGKLAELDEDDGTAIAAVARLREECVHAKEALSSDTDTTIPVLLPNIATEVRLTRSEFEAMVRPALYGSVEALKRAIRSADVTPDQLHSILLVGGSSRMPIVAQLVASEFDRPVAVDAHPKHAVALGAAWLASGKQAQPSGPVSGRASARPPRPAPIPVTPVRSTPASTAPVSSAPVSSTPVSSTPVSSTPVSSTPVSSTPVSSTPVSSAPVSVPQVSAPPVTFPAQPTAFLAASATPPAAPVKARAAAVPSGGFPTVKPRPAPTGRAAVERRRSRRRLTLLIAVGAVTAVLAAAGVAYAQFGLKDRDKQLTGAGATTPASPSVNAGPPADEVCGDAIKSNKRWVCLTSAVVADGKLTIDYDVEWAGSTPDVSGGYHLHMWGGDGSYPADHDMGSHAPKADQGEWYVEDRDQSVLDLDDKRYTRAIADAPKVCARIALAGHGLVKDANEGYLTGNCVPITRE</sequence>
<evidence type="ECO:0000256" key="5">
    <source>
        <dbReference type="ARBA" id="ARBA00023186"/>
    </source>
</evidence>
<keyword evidence="8" id="KW-0812">Transmembrane</keyword>
<dbReference type="InterPro" id="IPR013126">
    <property type="entry name" value="Hsp_70_fam"/>
</dbReference>
<dbReference type="Pfam" id="PF00012">
    <property type="entry name" value="HSP70"/>
    <property type="match status" value="2"/>
</dbReference>
<keyword evidence="8" id="KW-0472">Membrane</keyword>
<evidence type="ECO:0000256" key="4">
    <source>
        <dbReference type="ARBA" id="ARBA00023016"/>
    </source>
</evidence>
<reference evidence="9 10" key="1">
    <citation type="journal article" date="2013" name="Antonie Van Leeuwenhoek">
        <title>Actinoplanes hulinensis sp. nov., a novel actinomycete isolated from soybean root (Glycine max (L.) Merr).</title>
        <authorList>
            <person name="Shen Y."/>
            <person name="Liu C."/>
            <person name="Wang X."/>
            <person name="Zhao J."/>
            <person name="Jia F."/>
            <person name="Zhang Y."/>
            <person name="Wang L."/>
            <person name="Yang D."/>
            <person name="Xiang W."/>
        </authorList>
    </citation>
    <scope>NUCLEOTIDE SEQUENCE [LARGE SCALE GENOMIC DNA]</scope>
    <source>
        <strain evidence="9 10">NEAU-M9</strain>
    </source>
</reference>
<evidence type="ECO:0000256" key="2">
    <source>
        <dbReference type="ARBA" id="ARBA00022741"/>
    </source>
</evidence>
<comment type="caution">
    <text evidence="9">The sequence shown here is derived from an EMBL/GenBank/DDBJ whole genome shotgun (WGS) entry which is preliminary data.</text>
</comment>
<evidence type="ECO:0000313" key="9">
    <source>
        <dbReference type="EMBL" id="MBW6439560.1"/>
    </source>
</evidence>
<dbReference type="PANTHER" id="PTHR19375">
    <property type="entry name" value="HEAT SHOCK PROTEIN 70KDA"/>
    <property type="match status" value="1"/>
</dbReference>
<keyword evidence="2 6" id="KW-0547">Nucleotide-binding</keyword>
<dbReference type="PRINTS" id="PR00301">
    <property type="entry name" value="HEATSHOCK70"/>
</dbReference>
<dbReference type="Gene3D" id="3.30.420.40">
    <property type="match status" value="2"/>
</dbReference>
<keyword evidence="4" id="KW-0346">Stress response</keyword>
<dbReference type="PROSITE" id="PS01036">
    <property type="entry name" value="HSP70_3"/>
    <property type="match status" value="1"/>
</dbReference>
<feature type="region of interest" description="Disordered" evidence="7">
    <location>
        <begin position="471"/>
        <end position="490"/>
    </location>
</feature>
<feature type="transmembrane region" description="Helical" evidence="8">
    <location>
        <begin position="497"/>
        <end position="520"/>
    </location>
</feature>
<evidence type="ECO:0000256" key="1">
    <source>
        <dbReference type="ARBA" id="ARBA00007381"/>
    </source>
</evidence>
<evidence type="ECO:0000313" key="10">
    <source>
        <dbReference type="Proteomes" id="UP001519863"/>
    </source>
</evidence>
<protein>
    <submittedName>
        <fullName evidence="9">Hsp70 family protein</fullName>
    </submittedName>
</protein>